<proteinExistence type="inferred from homology"/>
<comment type="similarity">
    <text evidence="3">Belongs to the RRP40 family.</text>
</comment>
<dbReference type="PANTHER" id="PTHR21321:SF1">
    <property type="entry name" value="EXOSOME COMPLEX COMPONENT RRP40"/>
    <property type="match status" value="1"/>
</dbReference>
<evidence type="ECO:0000256" key="5">
    <source>
        <dbReference type="ARBA" id="ARBA00022552"/>
    </source>
</evidence>
<gene>
    <name evidence="10" type="primary">WBGene00278534</name>
</gene>
<evidence type="ECO:0000313" key="11">
    <source>
        <dbReference type="Proteomes" id="UP000005239"/>
    </source>
</evidence>
<keyword evidence="6" id="KW-0271">Exosome</keyword>
<dbReference type="Gene3D" id="3.30.1370.10">
    <property type="entry name" value="K Homology domain, type 1"/>
    <property type="match status" value="1"/>
</dbReference>
<dbReference type="InterPro" id="IPR019377">
    <property type="entry name" value="NADH_UbQ_OxRdtase_su10"/>
</dbReference>
<evidence type="ECO:0000256" key="3">
    <source>
        <dbReference type="ARBA" id="ARBA00007841"/>
    </source>
</evidence>
<dbReference type="InterPro" id="IPR036612">
    <property type="entry name" value="KH_dom_type_1_sf"/>
</dbReference>
<dbReference type="InterPro" id="IPR037319">
    <property type="entry name" value="Rrp40_S1"/>
</dbReference>
<dbReference type="GO" id="GO:0071034">
    <property type="term" value="P:CUT catabolic process"/>
    <property type="evidence" value="ECO:0000318"/>
    <property type="project" value="GO_Central"/>
</dbReference>
<evidence type="ECO:0000256" key="2">
    <source>
        <dbReference type="ARBA" id="ARBA00004604"/>
    </source>
</evidence>
<organism evidence="10 11">
    <name type="scientific">Pristionchus pacificus</name>
    <name type="common">Parasitic nematode worm</name>
    <dbReference type="NCBI Taxonomy" id="54126"/>
    <lineage>
        <taxon>Eukaryota</taxon>
        <taxon>Metazoa</taxon>
        <taxon>Ecdysozoa</taxon>
        <taxon>Nematoda</taxon>
        <taxon>Chromadorea</taxon>
        <taxon>Rhabditida</taxon>
        <taxon>Rhabditina</taxon>
        <taxon>Diplogasteromorpha</taxon>
        <taxon>Diplogasteroidea</taxon>
        <taxon>Neodiplogasteridae</taxon>
        <taxon>Pristionchus</taxon>
    </lineage>
</organism>
<dbReference type="GO" id="GO:0071038">
    <property type="term" value="P:TRAMP-dependent tRNA surveillance pathway"/>
    <property type="evidence" value="ECO:0000318"/>
    <property type="project" value="GO_Central"/>
</dbReference>
<dbReference type="Gene3D" id="2.40.50.140">
    <property type="entry name" value="Nucleic acid-binding proteins"/>
    <property type="match status" value="1"/>
</dbReference>
<accession>A0A2A6C4Z9</accession>
<dbReference type="GO" id="GO:0071035">
    <property type="term" value="P:nuclear polyadenylation-dependent rRNA catabolic process"/>
    <property type="evidence" value="ECO:0000318"/>
    <property type="project" value="GO_Central"/>
</dbReference>
<dbReference type="GO" id="GO:0005730">
    <property type="term" value="C:nucleolus"/>
    <property type="evidence" value="ECO:0007669"/>
    <property type="project" value="UniProtKB-SubCell"/>
</dbReference>
<dbReference type="AlphaFoldDB" id="A0A2A6C4Z9"/>
<evidence type="ECO:0000313" key="10">
    <source>
        <dbReference type="EnsemblMetazoa" id="PPA40165.1"/>
    </source>
</evidence>
<dbReference type="GO" id="GO:0000177">
    <property type="term" value="C:cytoplasmic exosome (RNase complex)"/>
    <property type="evidence" value="ECO:0000318"/>
    <property type="project" value="GO_Central"/>
</dbReference>
<dbReference type="CDD" id="cd05790">
    <property type="entry name" value="S1_Rrp40"/>
    <property type="match status" value="1"/>
</dbReference>
<dbReference type="Pfam" id="PF10249">
    <property type="entry name" value="NDUFB10"/>
    <property type="match status" value="1"/>
</dbReference>
<dbReference type="EnsemblMetazoa" id="PPA40165.1">
    <property type="protein sequence ID" value="PPA40165.1"/>
    <property type="gene ID" value="WBGene00278534"/>
</dbReference>
<dbReference type="Pfam" id="PF21262">
    <property type="entry name" value="RRP40_S1"/>
    <property type="match status" value="1"/>
</dbReference>
<reference evidence="11" key="1">
    <citation type="journal article" date="2008" name="Nat. Genet.">
        <title>The Pristionchus pacificus genome provides a unique perspective on nematode lifestyle and parasitism.</title>
        <authorList>
            <person name="Dieterich C."/>
            <person name="Clifton S.W."/>
            <person name="Schuster L.N."/>
            <person name="Chinwalla A."/>
            <person name="Delehaunty K."/>
            <person name="Dinkelacker I."/>
            <person name="Fulton L."/>
            <person name="Fulton R."/>
            <person name="Godfrey J."/>
            <person name="Minx P."/>
            <person name="Mitreva M."/>
            <person name="Roeseler W."/>
            <person name="Tian H."/>
            <person name="Witte H."/>
            <person name="Yang S.P."/>
            <person name="Wilson R.K."/>
            <person name="Sommer R.J."/>
        </authorList>
    </citation>
    <scope>NUCLEOTIDE SEQUENCE [LARGE SCALE GENOMIC DNA]</scope>
    <source>
        <strain evidence="11">PS312</strain>
    </source>
</reference>
<dbReference type="Proteomes" id="UP000005239">
    <property type="component" value="Unassembled WGS sequence"/>
</dbReference>
<sequence>MGTVILPGELIEPSSSSGANDKQIIGYGIERLEGDRLVSTQPGILRSTAKKQWISVQARRYIPERGDAVLGVVTGKIGDLFKVDIGSADLAFLSYLAFEGATKRNRPTLKTGDLIYARVISTSKHVEPELSCVDAEQKARGMGVLPVGGCFFRVPLHVARRLISPKSHLLKQLGEDFKFEISIGLNGRVWLMCDAHRVNVFLRNLILKSEYIVESDIPAFVEGEIRRFKGFEQPEKMETQYFCKGRTMGGESDLAAERRAADRAEWEAYWKIRDIDSRGTFYPRARYYVHKMFDKPASWFRESIVEPLHGKNKMPYYHRELSRVPEIDDCGVNDKACFYEANEQFRLDKMVDGFILQILRQRVDRCMLYNQPNFNPCQKVIEDMEENELNFFIKYGELGSEADVRDAYMKQKHRMIWERRNPEVMAERARLYAEHKEKLANGEMDYDFWKKGTFFQDKKNLEPPYEFHLSKSTLEGDKPLSKDWQFYKKVAQDEEFAKAQDAKQTKMPLF</sequence>
<dbReference type="GO" id="GO:0034475">
    <property type="term" value="P:U4 snRNA 3'-end processing"/>
    <property type="evidence" value="ECO:0000318"/>
    <property type="project" value="GO_Central"/>
</dbReference>
<dbReference type="SUPFAM" id="SSF54791">
    <property type="entry name" value="Eukaryotic type KH-domain (KH-domain type I)"/>
    <property type="match status" value="1"/>
</dbReference>
<keyword evidence="4" id="KW-0963">Cytoplasm</keyword>
<evidence type="ECO:0000256" key="7">
    <source>
        <dbReference type="ARBA" id="ARBA00022884"/>
    </source>
</evidence>
<dbReference type="Pfam" id="PF15985">
    <property type="entry name" value="KH_6"/>
    <property type="match status" value="1"/>
</dbReference>
<name>A0A2A6C4Z9_PRIPA</name>
<reference evidence="10" key="2">
    <citation type="submission" date="2022-06" db="UniProtKB">
        <authorList>
            <consortium name="EnsemblMetazoa"/>
        </authorList>
    </citation>
    <scope>IDENTIFICATION</scope>
    <source>
        <strain evidence="10">PS312</strain>
    </source>
</reference>
<dbReference type="CDD" id="cd22526">
    <property type="entry name" value="KH-I_Rrp40"/>
    <property type="match status" value="1"/>
</dbReference>
<dbReference type="InterPro" id="IPR026699">
    <property type="entry name" value="Exosome_RNA_bind1/RRP40/RRP4"/>
</dbReference>
<keyword evidence="7" id="KW-0694">RNA-binding</keyword>
<protein>
    <recommendedName>
        <fullName evidence="9">Ribosomal RNA-processing protein 40</fullName>
    </recommendedName>
</protein>
<dbReference type="InterPro" id="IPR049469">
    <property type="entry name" value="RRP40_KH-I"/>
</dbReference>
<dbReference type="InterPro" id="IPR012340">
    <property type="entry name" value="NA-bd_OB-fold"/>
</dbReference>
<dbReference type="PANTHER" id="PTHR21321">
    <property type="entry name" value="PNAS-3 RELATED"/>
    <property type="match status" value="1"/>
</dbReference>
<accession>A0A8R1YZH4</accession>
<evidence type="ECO:0000256" key="8">
    <source>
        <dbReference type="ARBA" id="ARBA00023242"/>
    </source>
</evidence>
<keyword evidence="5" id="KW-0698">rRNA processing</keyword>
<comment type="subcellular location">
    <subcellularLocation>
        <location evidence="1">Cytoplasm</location>
    </subcellularLocation>
    <subcellularLocation>
        <location evidence="2">Nucleus</location>
        <location evidence="2">Nucleolus</location>
    </subcellularLocation>
</comment>
<dbReference type="GO" id="GO:0000467">
    <property type="term" value="P:exonucleolytic trimming to generate mature 3'-end of 5.8S rRNA from tricistronic rRNA transcript (SSU-rRNA, 5.8S rRNA, LSU-rRNA)"/>
    <property type="evidence" value="ECO:0000318"/>
    <property type="project" value="GO_Central"/>
</dbReference>
<evidence type="ECO:0000256" key="4">
    <source>
        <dbReference type="ARBA" id="ARBA00022490"/>
    </source>
</evidence>
<dbReference type="InterPro" id="IPR004088">
    <property type="entry name" value="KH_dom_type_1"/>
</dbReference>
<dbReference type="GO" id="GO:0000956">
    <property type="term" value="P:nuclear-transcribed mRNA catabolic process"/>
    <property type="evidence" value="ECO:0000318"/>
    <property type="project" value="GO_Central"/>
</dbReference>
<evidence type="ECO:0000256" key="6">
    <source>
        <dbReference type="ARBA" id="ARBA00022835"/>
    </source>
</evidence>
<dbReference type="GO" id="GO:0003723">
    <property type="term" value="F:RNA binding"/>
    <property type="evidence" value="ECO:0000318"/>
    <property type="project" value="GO_Central"/>
</dbReference>
<dbReference type="GO" id="GO:0000176">
    <property type="term" value="C:nuclear exosome (RNase complex)"/>
    <property type="evidence" value="ECO:0000318"/>
    <property type="project" value="GO_Central"/>
</dbReference>
<keyword evidence="8" id="KW-0539">Nucleus</keyword>
<dbReference type="GO" id="GO:0071051">
    <property type="term" value="P:poly(A)-dependent snoRNA 3'-end processing"/>
    <property type="evidence" value="ECO:0000318"/>
    <property type="project" value="GO_Central"/>
</dbReference>
<keyword evidence="11" id="KW-1185">Reference proteome</keyword>
<evidence type="ECO:0000256" key="9">
    <source>
        <dbReference type="ARBA" id="ARBA00030615"/>
    </source>
</evidence>
<dbReference type="SUPFAM" id="SSF50249">
    <property type="entry name" value="Nucleic acid-binding proteins"/>
    <property type="match status" value="1"/>
</dbReference>
<dbReference type="FunFam" id="2.40.50.140:FF:000112">
    <property type="entry name" value="Exosome complex component RRP40"/>
    <property type="match status" value="1"/>
</dbReference>
<evidence type="ECO:0000256" key="1">
    <source>
        <dbReference type="ARBA" id="ARBA00004496"/>
    </source>
</evidence>